<proteinExistence type="predicted"/>
<gene>
    <name evidence="1" type="ORF">SPHA_351</name>
</gene>
<keyword evidence="2" id="KW-1185">Reference proteome</keyword>
<sequence>MLNRLCSATDNLTIEEDNGIQALQEICDIMRSSDVSPFEVIHSGLVTKLLQYLTANSGIVIRDERIRRFLHVFLNCPIHYQTAPCNEVRSIFALLMELLLLKDPLQLKRLKWAVIDGHVNEKGKKFEGLLSTIRSFHLSDSSRSYQCIKFLVQLCNRCSLVKDQLMKTSSKWQWAVKWLEKKMSDYWAPSSTVPLSNEDSNQKSFQRTVSAQVSASSLYKS</sequence>
<name>A0A812AHK1_ACAPH</name>
<dbReference type="Proteomes" id="UP000597762">
    <property type="component" value="Unassembled WGS sequence"/>
</dbReference>
<dbReference type="OrthoDB" id="289038at2759"/>
<comment type="caution">
    <text evidence="1">The sequence shown here is derived from an EMBL/GenBank/DDBJ whole genome shotgun (WGS) entry which is preliminary data.</text>
</comment>
<protein>
    <submittedName>
        <fullName evidence="1">Uncharacterized protein</fullName>
    </submittedName>
</protein>
<reference evidence="1" key="1">
    <citation type="submission" date="2021-01" db="EMBL/GenBank/DDBJ databases">
        <authorList>
            <person name="Li R."/>
            <person name="Bekaert M."/>
        </authorList>
    </citation>
    <scope>NUCLEOTIDE SEQUENCE</scope>
    <source>
        <strain evidence="1">Farmed</strain>
    </source>
</reference>
<dbReference type="EMBL" id="CAHIKZ030000005">
    <property type="protein sequence ID" value="CAE1139214.1"/>
    <property type="molecule type" value="Genomic_DNA"/>
</dbReference>
<evidence type="ECO:0000313" key="1">
    <source>
        <dbReference type="EMBL" id="CAE1139214.1"/>
    </source>
</evidence>
<dbReference type="GO" id="GO:0016567">
    <property type="term" value="P:protein ubiquitination"/>
    <property type="evidence" value="ECO:0007669"/>
    <property type="project" value="UniProtKB-UniPathway"/>
</dbReference>
<evidence type="ECO:0000313" key="2">
    <source>
        <dbReference type="Proteomes" id="UP000597762"/>
    </source>
</evidence>
<organism evidence="1 2">
    <name type="scientific">Acanthosepion pharaonis</name>
    <name type="common">Pharaoh cuttlefish</name>
    <name type="synonym">Sepia pharaonis</name>
    <dbReference type="NCBI Taxonomy" id="158019"/>
    <lineage>
        <taxon>Eukaryota</taxon>
        <taxon>Metazoa</taxon>
        <taxon>Spiralia</taxon>
        <taxon>Lophotrochozoa</taxon>
        <taxon>Mollusca</taxon>
        <taxon>Cephalopoda</taxon>
        <taxon>Coleoidea</taxon>
        <taxon>Decapodiformes</taxon>
        <taxon>Sepiida</taxon>
        <taxon>Sepiina</taxon>
        <taxon>Sepiidae</taxon>
        <taxon>Acanthosepion</taxon>
    </lineage>
</organism>
<dbReference type="AlphaFoldDB" id="A0A812AHK1"/>
<accession>A0A812AHK1</accession>
<dbReference type="UniPathway" id="UPA00143"/>